<dbReference type="AlphaFoldDB" id="A0A7S2QZE9"/>
<sequence>MTNGINIISKKIIVKTRGIDCVCHVWHPRSPANSTNSVTSNGTQEEQQKIVNYDGSSYDCTSKPRGVVVIFHGLGAHAQFPTVKYLAILLARHSFIVYGMDFPGHGESPGLRGYIDSAENLISDGISVTLFAKKMHSQLPLFLAGGSLGGAIALAVTHELHSSTYNTATGDDGGINMLAGLVLMAPMISLPNNIPKCQICTLTILAKICPKLALFPPSSPDYNDDDDDDDDDHHPLNLQFRDKQRRLEVHQDKLSYQGSLRVASAFSCWKLMKIVHQSSFSTLSIPFLLQLGTEDVVVDNDIAKSELMGERIPSKDKTLKEYDALHGLLCEELPLRTQIEKDILQWLSRRTIISPNLSKRQILTTTTT</sequence>
<name>A0A7S2QZE9_9STRA</name>
<dbReference type="InterPro" id="IPR051044">
    <property type="entry name" value="MAG_DAG_Lipase"/>
</dbReference>
<dbReference type="InterPro" id="IPR029058">
    <property type="entry name" value="AB_hydrolase_fold"/>
</dbReference>
<dbReference type="InterPro" id="IPR022742">
    <property type="entry name" value="Hydrolase_4"/>
</dbReference>
<protein>
    <recommendedName>
        <fullName evidence="1">Serine aminopeptidase S33 domain-containing protein</fullName>
    </recommendedName>
</protein>
<dbReference type="Pfam" id="PF12146">
    <property type="entry name" value="Hydrolase_4"/>
    <property type="match status" value="1"/>
</dbReference>
<reference evidence="2" key="1">
    <citation type="submission" date="2021-01" db="EMBL/GenBank/DDBJ databases">
        <authorList>
            <person name="Corre E."/>
            <person name="Pelletier E."/>
            <person name="Niang G."/>
            <person name="Scheremetjew M."/>
            <person name="Finn R."/>
            <person name="Kale V."/>
            <person name="Holt S."/>
            <person name="Cochrane G."/>
            <person name="Meng A."/>
            <person name="Brown T."/>
            <person name="Cohen L."/>
        </authorList>
    </citation>
    <scope>NUCLEOTIDE SEQUENCE</scope>
    <source>
        <strain evidence="2">CCMP1452</strain>
    </source>
</reference>
<proteinExistence type="predicted"/>
<evidence type="ECO:0000313" key="2">
    <source>
        <dbReference type="EMBL" id="CAD9656208.1"/>
    </source>
</evidence>
<dbReference type="SUPFAM" id="SSF53474">
    <property type="entry name" value="alpha/beta-Hydrolases"/>
    <property type="match status" value="1"/>
</dbReference>
<organism evidence="2">
    <name type="scientific">Eucampia antarctica</name>
    <dbReference type="NCBI Taxonomy" id="49252"/>
    <lineage>
        <taxon>Eukaryota</taxon>
        <taxon>Sar</taxon>
        <taxon>Stramenopiles</taxon>
        <taxon>Ochrophyta</taxon>
        <taxon>Bacillariophyta</taxon>
        <taxon>Mediophyceae</taxon>
        <taxon>Biddulphiophycidae</taxon>
        <taxon>Hemiaulales</taxon>
        <taxon>Hemiaulaceae</taxon>
        <taxon>Eucampia</taxon>
    </lineage>
</organism>
<dbReference type="Gene3D" id="3.40.50.1820">
    <property type="entry name" value="alpha/beta hydrolase"/>
    <property type="match status" value="1"/>
</dbReference>
<accession>A0A7S2QZE9</accession>
<evidence type="ECO:0000259" key="1">
    <source>
        <dbReference type="Pfam" id="PF12146"/>
    </source>
</evidence>
<gene>
    <name evidence="2" type="ORF">EANT1437_LOCUS5</name>
</gene>
<dbReference type="EMBL" id="HBHI01000006">
    <property type="protein sequence ID" value="CAD9656208.1"/>
    <property type="molecule type" value="Transcribed_RNA"/>
</dbReference>
<feature type="domain" description="Serine aminopeptidase S33" evidence="1">
    <location>
        <begin position="63"/>
        <end position="331"/>
    </location>
</feature>
<dbReference type="PANTHER" id="PTHR11614">
    <property type="entry name" value="PHOSPHOLIPASE-RELATED"/>
    <property type="match status" value="1"/>
</dbReference>